<feature type="region of interest" description="Disordered" evidence="12">
    <location>
        <begin position="72"/>
        <end position="96"/>
    </location>
</feature>
<evidence type="ECO:0000256" key="3">
    <source>
        <dbReference type="ARBA" id="ARBA00007931"/>
    </source>
</evidence>
<feature type="transmembrane region" description="Helical" evidence="13">
    <location>
        <begin position="285"/>
        <end position="302"/>
    </location>
</feature>
<dbReference type="AlphaFoldDB" id="A0A328VK10"/>
<comment type="caution">
    <text evidence="15">The sequence shown here is derived from an EMBL/GenBank/DDBJ whole genome shotgun (WGS) entry which is preliminary data.</text>
</comment>
<name>A0A328VK10_9CHLR</name>
<keyword evidence="9 13" id="KW-1133">Transmembrane helix</keyword>
<keyword evidence="5 13" id="KW-0812">Transmembrane</keyword>
<evidence type="ECO:0000256" key="4">
    <source>
        <dbReference type="ARBA" id="ARBA00022670"/>
    </source>
</evidence>
<keyword evidence="16" id="KW-1185">Reference proteome</keyword>
<dbReference type="Proteomes" id="UP000248706">
    <property type="component" value="Unassembled WGS sequence"/>
</dbReference>
<evidence type="ECO:0000256" key="10">
    <source>
        <dbReference type="ARBA" id="ARBA00023049"/>
    </source>
</evidence>
<protein>
    <recommendedName>
        <fullName evidence="14">Peptidase M50 domain-containing protein</fullName>
    </recommendedName>
</protein>
<accession>A0A328VK10</accession>
<keyword evidence="10" id="KW-0482">Metalloprotease</keyword>
<dbReference type="PANTHER" id="PTHR39188:SF3">
    <property type="entry name" value="STAGE IV SPORULATION PROTEIN FB"/>
    <property type="match status" value="1"/>
</dbReference>
<dbReference type="GO" id="GO:0046872">
    <property type="term" value="F:metal ion binding"/>
    <property type="evidence" value="ECO:0007669"/>
    <property type="project" value="UniProtKB-KW"/>
</dbReference>
<evidence type="ECO:0000256" key="9">
    <source>
        <dbReference type="ARBA" id="ARBA00022989"/>
    </source>
</evidence>
<evidence type="ECO:0000256" key="12">
    <source>
        <dbReference type="SAM" id="MobiDB-lite"/>
    </source>
</evidence>
<feature type="compositionally biased region" description="Polar residues" evidence="12">
    <location>
        <begin position="72"/>
        <end position="83"/>
    </location>
</feature>
<evidence type="ECO:0000313" key="16">
    <source>
        <dbReference type="Proteomes" id="UP000248706"/>
    </source>
</evidence>
<sequence>MERDPGQAYSYAAQGDRNEPTASLEGTFDYTHPDFYRLSSGWHPSPAPAATAGQAELQPYRSPADVVHYTSDEAQGQVESTPAETAEKGPSTPGIKGKKGLAGLGGSLAALLALLLKFQWLGWLLKFGWAGISALISLAFYAMIFGWAFGLGIVVLLFVHELGHAIVIKAKGIPLGGMIFIPLLGAAVLMKRHPQNARDDAEIGIAGPVAGALGSAVCLLLAWFHPAGVWAPLAYFGFFINLLNLIPAPMLDGGRIIGAIDRRLCLVGLLLLLAYQIWLWINGDFSPWLFFLLAIGAAALWTQRSEDAFRPRHYYDVPLRFRIAIAVAYFGLIILLSLAMTLARSLIIPYSL</sequence>
<comment type="cofactor">
    <cofactor evidence="1">
        <name>Zn(2+)</name>
        <dbReference type="ChEBI" id="CHEBI:29105"/>
    </cofactor>
</comment>
<feature type="region of interest" description="Disordered" evidence="12">
    <location>
        <begin position="1"/>
        <end position="28"/>
    </location>
</feature>
<evidence type="ECO:0000256" key="5">
    <source>
        <dbReference type="ARBA" id="ARBA00022692"/>
    </source>
</evidence>
<dbReference type="InterPro" id="IPR008915">
    <property type="entry name" value="Peptidase_M50"/>
</dbReference>
<evidence type="ECO:0000259" key="14">
    <source>
        <dbReference type="Pfam" id="PF02163"/>
    </source>
</evidence>
<dbReference type="CDD" id="cd06160">
    <property type="entry name" value="S2P-M50_like_2"/>
    <property type="match status" value="1"/>
</dbReference>
<keyword evidence="11 13" id="KW-0472">Membrane</keyword>
<dbReference type="OrthoDB" id="9781963at2"/>
<comment type="similarity">
    <text evidence="3">Belongs to the peptidase M50B family.</text>
</comment>
<evidence type="ECO:0000256" key="8">
    <source>
        <dbReference type="ARBA" id="ARBA00022833"/>
    </source>
</evidence>
<feature type="transmembrane region" description="Helical" evidence="13">
    <location>
        <begin position="100"/>
        <end position="120"/>
    </location>
</feature>
<dbReference type="EMBL" id="MCIF01000002">
    <property type="protein sequence ID" value="RAQ98238.1"/>
    <property type="molecule type" value="Genomic_DNA"/>
</dbReference>
<feature type="transmembrane region" description="Helical" evidence="13">
    <location>
        <begin position="172"/>
        <end position="191"/>
    </location>
</feature>
<evidence type="ECO:0000256" key="2">
    <source>
        <dbReference type="ARBA" id="ARBA00004141"/>
    </source>
</evidence>
<dbReference type="GO" id="GO:0006508">
    <property type="term" value="P:proteolysis"/>
    <property type="evidence" value="ECO:0007669"/>
    <property type="project" value="UniProtKB-KW"/>
</dbReference>
<dbReference type="Pfam" id="PF02163">
    <property type="entry name" value="Peptidase_M50"/>
    <property type="match status" value="1"/>
</dbReference>
<feature type="domain" description="Peptidase M50" evidence="14">
    <location>
        <begin position="149"/>
        <end position="224"/>
    </location>
</feature>
<feature type="transmembrane region" description="Helical" evidence="13">
    <location>
        <begin position="230"/>
        <end position="251"/>
    </location>
</feature>
<evidence type="ECO:0000256" key="11">
    <source>
        <dbReference type="ARBA" id="ARBA00023136"/>
    </source>
</evidence>
<feature type="transmembrane region" description="Helical" evidence="13">
    <location>
        <begin position="203"/>
        <end position="224"/>
    </location>
</feature>
<organism evidence="15 16">
    <name type="scientific">Thermogemmatispora tikiterensis</name>
    <dbReference type="NCBI Taxonomy" id="1825093"/>
    <lineage>
        <taxon>Bacteria</taxon>
        <taxon>Bacillati</taxon>
        <taxon>Chloroflexota</taxon>
        <taxon>Ktedonobacteria</taxon>
        <taxon>Thermogemmatisporales</taxon>
        <taxon>Thermogemmatisporaceae</taxon>
        <taxon>Thermogemmatispora</taxon>
    </lineage>
</organism>
<feature type="transmembrane region" description="Helical" evidence="13">
    <location>
        <begin position="132"/>
        <end position="160"/>
    </location>
</feature>
<dbReference type="RefSeq" id="WP_112433352.1">
    <property type="nucleotide sequence ID" value="NZ_MCIF01000002.1"/>
</dbReference>
<keyword evidence="4" id="KW-0645">Protease</keyword>
<keyword evidence="7" id="KW-0378">Hydrolase</keyword>
<feature type="transmembrane region" description="Helical" evidence="13">
    <location>
        <begin position="323"/>
        <end position="347"/>
    </location>
</feature>
<evidence type="ECO:0000256" key="7">
    <source>
        <dbReference type="ARBA" id="ARBA00022801"/>
    </source>
</evidence>
<keyword evidence="8" id="KW-0862">Zinc</keyword>
<dbReference type="GO" id="GO:0008237">
    <property type="term" value="F:metallopeptidase activity"/>
    <property type="evidence" value="ECO:0007669"/>
    <property type="project" value="UniProtKB-KW"/>
</dbReference>
<evidence type="ECO:0000256" key="13">
    <source>
        <dbReference type="SAM" id="Phobius"/>
    </source>
</evidence>
<dbReference type="GO" id="GO:0016020">
    <property type="term" value="C:membrane"/>
    <property type="evidence" value="ECO:0007669"/>
    <property type="project" value="UniProtKB-SubCell"/>
</dbReference>
<dbReference type="PANTHER" id="PTHR39188">
    <property type="entry name" value="MEMBRANE-ASSOCIATED ZINC METALLOPROTEASE M50B"/>
    <property type="match status" value="1"/>
</dbReference>
<proteinExistence type="inferred from homology"/>
<gene>
    <name evidence="15" type="ORF">A4R35_22045</name>
</gene>
<keyword evidence="6" id="KW-0479">Metal-binding</keyword>
<evidence type="ECO:0000256" key="1">
    <source>
        <dbReference type="ARBA" id="ARBA00001947"/>
    </source>
</evidence>
<comment type="subcellular location">
    <subcellularLocation>
        <location evidence="2">Membrane</location>
        <topology evidence="2">Multi-pass membrane protein</topology>
    </subcellularLocation>
</comment>
<reference evidence="15 16" key="1">
    <citation type="submission" date="2016-08" db="EMBL/GenBank/DDBJ databases">
        <title>Analysis of Carbohydrate Active Enzymes in Thermogemmatispora T81 Reveals Carbohydrate Degradation Ability.</title>
        <authorList>
            <person name="Tomazini A."/>
            <person name="Lal S."/>
            <person name="Stott M."/>
            <person name="Henrissat B."/>
            <person name="Polikarpov I."/>
            <person name="Sparling R."/>
            <person name="Levin D.B."/>
        </authorList>
    </citation>
    <scope>NUCLEOTIDE SEQUENCE [LARGE SCALE GENOMIC DNA]</scope>
    <source>
        <strain evidence="15 16">T81</strain>
    </source>
</reference>
<feature type="transmembrane region" description="Helical" evidence="13">
    <location>
        <begin position="263"/>
        <end position="279"/>
    </location>
</feature>
<evidence type="ECO:0000313" key="15">
    <source>
        <dbReference type="EMBL" id="RAQ98238.1"/>
    </source>
</evidence>
<evidence type="ECO:0000256" key="6">
    <source>
        <dbReference type="ARBA" id="ARBA00022723"/>
    </source>
</evidence>